<evidence type="ECO:0000259" key="1">
    <source>
        <dbReference type="Pfam" id="PF13701"/>
    </source>
</evidence>
<protein>
    <recommendedName>
        <fullName evidence="1">Transposase DDE domain-containing protein</fullName>
    </recommendedName>
</protein>
<dbReference type="InterPro" id="IPR047960">
    <property type="entry name" value="Transpos_IS1380"/>
</dbReference>
<feature type="non-terminal residue" evidence="2">
    <location>
        <position position="281"/>
    </location>
</feature>
<dbReference type="InterPro" id="IPR025668">
    <property type="entry name" value="Tnp_DDE_dom"/>
</dbReference>
<comment type="caution">
    <text evidence="2">The sequence shown here is derived from an EMBL/GenBank/DDBJ whole genome shotgun (WGS) entry which is preliminary data.</text>
</comment>
<dbReference type="NCBIfam" id="NF033539">
    <property type="entry name" value="transpos_IS1380"/>
    <property type="match status" value="1"/>
</dbReference>
<dbReference type="Pfam" id="PF13701">
    <property type="entry name" value="DDE_Tnp_1_4"/>
    <property type="match status" value="1"/>
</dbReference>
<accession>X0VFI7</accession>
<reference evidence="2" key="1">
    <citation type="journal article" date="2014" name="Front. Microbiol.">
        <title>High frequency of phylogenetically diverse reductive dehalogenase-homologous genes in deep subseafloor sedimentary metagenomes.</title>
        <authorList>
            <person name="Kawai M."/>
            <person name="Futagami T."/>
            <person name="Toyoda A."/>
            <person name="Takaki Y."/>
            <person name="Nishi S."/>
            <person name="Hori S."/>
            <person name="Arai W."/>
            <person name="Tsubouchi T."/>
            <person name="Morono Y."/>
            <person name="Uchiyama I."/>
            <person name="Ito T."/>
            <person name="Fujiyama A."/>
            <person name="Inagaki F."/>
            <person name="Takami H."/>
        </authorList>
    </citation>
    <scope>NUCLEOTIDE SEQUENCE</scope>
    <source>
        <strain evidence="2">Expedition CK06-06</strain>
    </source>
</reference>
<name>X0VFI7_9ZZZZ</name>
<sequence length="281" mass="32644">LAGYDDTNDAERMSVDPAMRQVVGGRAKERTAASTSLMGRFETEILTQPKNMDLLKNLSGQWVDKVRQRKPLKQIILDMDSSVSPTYGNQEGTAYNGYFQCTCYHPLFCFNQYGDMEQAFLRNGNVHSADDWQSVLEPIIARYRYSDIPRFFRGDAGFADPEIYRFLESEDYFYAIRLIGNPILHKKIEHLLTRPVGRPPKKPIVVYHSFRYRAASWSIDRRVVAKIEWHAGELFPRVGFIVTNLHWKSSNVIKFYNKRGTAEQWIKEGKYALNWTRLSCH</sequence>
<organism evidence="2">
    <name type="scientific">marine sediment metagenome</name>
    <dbReference type="NCBI Taxonomy" id="412755"/>
    <lineage>
        <taxon>unclassified sequences</taxon>
        <taxon>metagenomes</taxon>
        <taxon>ecological metagenomes</taxon>
    </lineage>
</organism>
<dbReference type="AlphaFoldDB" id="X0VFI7"/>
<evidence type="ECO:0000313" key="2">
    <source>
        <dbReference type="EMBL" id="GAF99325.1"/>
    </source>
</evidence>
<proteinExistence type="predicted"/>
<dbReference type="EMBL" id="BARS01011133">
    <property type="protein sequence ID" value="GAF99325.1"/>
    <property type="molecule type" value="Genomic_DNA"/>
</dbReference>
<gene>
    <name evidence="2" type="ORF">S01H1_20364</name>
</gene>
<feature type="non-terminal residue" evidence="2">
    <location>
        <position position="1"/>
    </location>
</feature>
<feature type="domain" description="Transposase DDE" evidence="1">
    <location>
        <begin position="2"/>
        <end position="281"/>
    </location>
</feature>